<gene>
    <name evidence="2" type="ORF">DW038_13110</name>
</gene>
<accession>A0A415I414</accession>
<protein>
    <submittedName>
        <fullName evidence="2">KilA-N domain-containing protein</fullName>
    </submittedName>
</protein>
<evidence type="ECO:0000259" key="1">
    <source>
        <dbReference type="PROSITE" id="PS51301"/>
    </source>
</evidence>
<dbReference type="RefSeq" id="WP_118372318.1">
    <property type="nucleotide sequence ID" value="NZ_QROF01000013.1"/>
</dbReference>
<dbReference type="InterPro" id="IPR018004">
    <property type="entry name" value="KilA/APSES_HTH"/>
</dbReference>
<evidence type="ECO:0000313" key="2">
    <source>
        <dbReference type="EMBL" id="RHL02362.1"/>
    </source>
</evidence>
<dbReference type="Pfam" id="PF04383">
    <property type="entry name" value="KilA-N"/>
    <property type="match status" value="1"/>
</dbReference>
<evidence type="ECO:0000313" key="3">
    <source>
        <dbReference type="Proteomes" id="UP000286181"/>
    </source>
</evidence>
<dbReference type="SMART" id="SM01252">
    <property type="entry name" value="KilA-N"/>
    <property type="match status" value="1"/>
</dbReference>
<dbReference type="PROSITE" id="PS51301">
    <property type="entry name" value="KILA_N"/>
    <property type="match status" value="1"/>
</dbReference>
<organism evidence="2 3">
    <name type="scientific">Agathobacter rectalis</name>
    <dbReference type="NCBI Taxonomy" id="39491"/>
    <lineage>
        <taxon>Bacteria</taxon>
        <taxon>Bacillati</taxon>
        <taxon>Bacillota</taxon>
        <taxon>Clostridia</taxon>
        <taxon>Lachnospirales</taxon>
        <taxon>Lachnospiraceae</taxon>
        <taxon>Agathobacter</taxon>
    </lineage>
</organism>
<name>A0A415I414_9FIRM</name>
<dbReference type="AlphaFoldDB" id="A0A415I414"/>
<proteinExistence type="predicted"/>
<dbReference type="EMBL" id="QROF01000013">
    <property type="protein sequence ID" value="RHL02362.1"/>
    <property type="molecule type" value="Genomic_DNA"/>
</dbReference>
<feature type="domain" description="KilA-N" evidence="1">
    <location>
        <begin position="3"/>
        <end position="142"/>
    </location>
</feature>
<reference evidence="2 3" key="1">
    <citation type="submission" date="2018-08" db="EMBL/GenBank/DDBJ databases">
        <title>A genome reference for cultivated species of the human gut microbiota.</title>
        <authorList>
            <person name="Zou Y."/>
            <person name="Xue W."/>
            <person name="Luo G."/>
        </authorList>
    </citation>
    <scope>NUCLEOTIDE SEQUENCE [LARGE SCALE GENOMIC DNA]</scope>
    <source>
        <strain evidence="2 3">AF39-14AC</strain>
    </source>
</reference>
<sequence length="293" mass="33261">MAPTSKLNANGVEIGVIGETMGENAYLSLTDIARYKNPDEPKAVVANWMRLRSTIEFLGLWEQIHNPDFKGLEFDAFKNESGSNAFTLSPQKWISSTNAIGLVSRSGRYGGGTYAHTDIAFEFASWVSPEFKLYIIKDYQLLKKDEAERKAIGWDEKRALSKINYHIHTDAVQKYLITDELSAIEKGYTFADEADMLNVALFGKKAREWRNEHSIEAQMGENIRDYASAEELIILVNMESQNAELIKEGLSQSERFAKLHEMARTQMQILLKNRTKEKLKNVNPNLLKGTSEQ</sequence>
<dbReference type="InterPro" id="IPR017880">
    <property type="entry name" value="KilA_N"/>
</dbReference>
<comment type="caution">
    <text evidence="2">The sequence shown here is derived from an EMBL/GenBank/DDBJ whole genome shotgun (WGS) entry which is preliminary data.</text>
</comment>
<dbReference type="Proteomes" id="UP000286181">
    <property type="component" value="Unassembled WGS sequence"/>
</dbReference>